<keyword evidence="4" id="KW-1185">Reference proteome</keyword>
<dbReference type="NCBIfam" id="NF010621">
    <property type="entry name" value="PRK14014.1"/>
    <property type="match status" value="1"/>
</dbReference>
<dbReference type="EMBL" id="JAVRIC010000031">
    <property type="protein sequence ID" value="MDT0498986.1"/>
    <property type="molecule type" value="Genomic_DNA"/>
</dbReference>
<keyword evidence="3" id="KW-0012">Acyltransferase</keyword>
<reference evidence="3 4" key="1">
    <citation type="submission" date="2023-09" db="EMBL/GenBank/DDBJ databases">
        <authorList>
            <person name="Rey-Velasco X."/>
        </authorList>
    </citation>
    <scope>NUCLEOTIDE SEQUENCE [LARGE SCALE GENOMIC DNA]</scope>
    <source>
        <strain evidence="3 4">W345</strain>
    </source>
</reference>
<gene>
    <name evidence="3" type="ORF">RM530_16705</name>
</gene>
<evidence type="ECO:0000259" key="2">
    <source>
        <dbReference type="SMART" id="SM00563"/>
    </source>
</evidence>
<evidence type="ECO:0000256" key="1">
    <source>
        <dbReference type="SAM" id="Phobius"/>
    </source>
</evidence>
<keyword evidence="1" id="KW-1133">Transmembrane helix</keyword>
<dbReference type="SMART" id="SM00563">
    <property type="entry name" value="PlsC"/>
    <property type="match status" value="1"/>
</dbReference>
<dbReference type="PANTHER" id="PTHR10983">
    <property type="entry name" value="1-ACYLGLYCEROL-3-PHOSPHATE ACYLTRANSFERASE-RELATED"/>
    <property type="match status" value="1"/>
</dbReference>
<comment type="caution">
    <text evidence="3">The sequence shown here is derived from an EMBL/GenBank/DDBJ whole genome shotgun (WGS) entry which is preliminary data.</text>
</comment>
<dbReference type="EC" id="2.3.-.-" evidence="3"/>
<sequence>MISLFLPRSLVSVLGFIGLCVLITVAFSLMIPFILLKLLVPVPAWRSLCAGILIAIANAWVGANGIFLRTLYPINWRVEINGTLDPKRSWLLICNHQSWVDIVLLFDVLHGRAPFPRFFLKDQLKYVPIIGQACWALDFPFMKRHTKESLKKNPALRDQDLETTRRMCAKYRERPATVVNFLEGTRFTEAKRVSRGSPYRHLLRPKSAGMSFALNAMGDQFAGIIDVSIAYQPSRHSLVGGFLRGEQNDLVIHIDVLPVPTEHLGGNYQADAAFRMRFQQWVNTLWTRKDKRLDTLAGSAHGEARPHTV</sequence>
<dbReference type="RefSeq" id="WP_311366398.1">
    <property type="nucleotide sequence ID" value="NZ_JAVRIC010000031.1"/>
</dbReference>
<name>A0ABU2WMB7_9GAMM</name>
<organism evidence="3 4">
    <name type="scientific">Banduia mediterranea</name>
    <dbReference type="NCBI Taxonomy" id="3075609"/>
    <lineage>
        <taxon>Bacteria</taxon>
        <taxon>Pseudomonadati</taxon>
        <taxon>Pseudomonadota</taxon>
        <taxon>Gammaproteobacteria</taxon>
        <taxon>Nevskiales</taxon>
        <taxon>Algiphilaceae</taxon>
        <taxon>Banduia</taxon>
    </lineage>
</organism>
<evidence type="ECO:0000313" key="3">
    <source>
        <dbReference type="EMBL" id="MDT0498986.1"/>
    </source>
</evidence>
<dbReference type="SUPFAM" id="SSF69593">
    <property type="entry name" value="Glycerol-3-phosphate (1)-acyltransferase"/>
    <property type="match status" value="1"/>
</dbReference>
<protein>
    <submittedName>
        <fullName evidence="3">Acyltransferase</fullName>
        <ecNumber evidence="3">2.3.-.-</ecNumber>
    </submittedName>
</protein>
<keyword evidence="1" id="KW-0472">Membrane</keyword>
<keyword evidence="3" id="KW-0808">Transferase</keyword>
<accession>A0ABU2WMB7</accession>
<dbReference type="GO" id="GO:0016746">
    <property type="term" value="F:acyltransferase activity"/>
    <property type="evidence" value="ECO:0007669"/>
    <property type="project" value="UniProtKB-KW"/>
</dbReference>
<dbReference type="Pfam" id="PF01553">
    <property type="entry name" value="Acyltransferase"/>
    <property type="match status" value="1"/>
</dbReference>
<evidence type="ECO:0000313" key="4">
    <source>
        <dbReference type="Proteomes" id="UP001254608"/>
    </source>
</evidence>
<dbReference type="InterPro" id="IPR002123">
    <property type="entry name" value="Plipid/glycerol_acylTrfase"/>
</dbReference>
<dbReference type="PANTHER" id="PTHR10983:SF16">
    <property type="entry name" value="LYSOCARDIOLIPIN ACYLTRANSFERASE 1"/>
    <property type="match status" value="1"/>
</dbReference>
<keyword evidence="1" id="KW-0812">Transmembrane</keyword>
<dbReference type="Proteomes" id="UP001254608">
    <property type="component" value="Unassembled WGS sequence"/>
</dbReference>
<feature type="transmembrane region" description="Helical" evidence="1">
    <location>
        <begin position="48"/>
        <end position="68"/>
    </location>
</feature>
<dbReference type="CDD" id="cd07990">
    <property type="entry name" value="LPLAT_LCLAT1-like"/>
    <property type="match status" value="1"/>
</dbReference>
<proteinExistence type="predicted"/>
<feature type="domain" description="Phospholipid/glycerol acyltransferase" evidence="2">
    <location>
        <begin position="90"/>
        <end position="232"/>
    </location>
</feature>
<feature type="transmembrane region" description="Helical" evidence="1">
    <location>
        <begin position="12"/>
        <end position="36"/>
    </location>
</feature>